<dbReference type="InterPro" id="IPR033749">
    <property type="entry name" value="Polyprenyl_synt_CS"/>
</dbReference>
<keyword evidence="5" id="KW-0460">Magnesium</keyword>
<comment type="similarity">
    <text evidence="2 7">Belongs to the FPP/GGPP synthase family.</text>
</comment>
<keyword evidence="4" id="KW-0479">Metal-binding</keyword>
<reference evidence="8" key="2">
    <citation type="journal article" date="2020" name="Microorganisms">
        <title>Osmotic Adaptation and Compatible Solute Biosynthesis of Phototrophic Bacteria as Revealed from Genome Analyses.</title>
        <authorList>
            <person name="Imhoff J.F."/>
            <person name="Rahn T."/>
            <person name="Kunzel S."/>
            <person name="Keller A."/>
            <person name="Neulinger S.C."/>
        </authorList>
    </citation>
    <scope>NUCLEOTIDE SEQUENCE</scope>
    <source>
        <strain evidence="8">DSM 9154</strain>
    </source>
</reference>
<dbReference type="Pfam" id="PF00348">
    <property type="entry name" value="polyprenyl_synt"/>
    <property type="match status" value="1"/>
</dbReference>
<name>A0A934QG41_9PROT</name>
<evidence type="ECO:0000256" key="7">
    <source>
        <dbReference type="RuleBase" id="RU004466"/>
    </source>
</evidence>
<evidence type="ECO:0000256" key="1">
    <source>
        <dbReference type="ARBA" id="ARBA00001946"/>
    </source>
</evidence>
<evidence type="ECO:0000256" key="3">
    <source>
        <dbReference type="ARBA" id="ARBA00022679"/>
    </source>
</evidence>
<dbReference type="PROSITE" id="PS00723">
    <property type="entry name" value="POLYPRENYL_SYNTHASE_1"/>
    <property type="match status" value="1"/>
</dbReference>
<evidence type="ECO:0000256" key="2">
    <source>
        <dbReference type="ARBA" id="ARBA00006706"/>
    </source>
</evidence>
<comment type="caution">
    <text evidence="8">The sequence shown here is derived from an EMBL/GenBank/DDBJ whole genome shotgun (WGS) entry which is preliminary data.</text>
</comment>
<dbReference type="GO" id="GO:0046872">
    <property type="term" value="F:metal ion binding"/>
    <property type="evidence" value="ECO:0007669"/>
    <property type="project" value="UniProtKB-KW"/>
</dbReference>
<dbReference type="RefSeq" id="WP_027289287.1">
    <property type="nucleotide sequence ID" value="NZ_NRRE01000014.1"/>
</dbReference>
<dbReference type="CDD" id="cd00685">
    <property type="entry name" value="Trans_IPPS_HT"/>
    <property type="match status" value="1"/>
</dbReference>
<evidence type="ECO:0000313" key="8">
    <source>
        <dbReference type="EMBL" id="MBK1696353.1"/>
    </source>
</evidence>
<evidence type="ECO:0000256" key="4">
    <source>
        <dbReference type="ARBA" id="ARBA00022723"/>
    </source>
</evidence>
<dbReference type="Proteomes" id="UP000778970">
    <property type="component" value="Unassembled WGS sequence"/>
</dbReference>
<proteinExistence type="inferred from homology"/>
<dbReference type="InterPro" id="IPR008949">
    <property type="entry name" value="Isoprenoid_synthase_dom_sf"/>
</dbReference>
<dbReference type="Gene3D" id="1.10.600.10">
    <property type="entry name" value="Farnesyl Diphosphate Synthase"/>
    <property type="match status" value="1"/>
</dbReference>
<dbReference type="EMBL" id="NRRE01000014">
    <property type="protein sequence ID" value="MBK1696353.1"/>
    <property type="molecule type" value="Genomic_DNA"/>
</dbReference>
<dbReference type="FunFam" id="1.10.600.10:FF:000001">
    <property type="entry name" value="Geranylgeranyl diphosphate synthase"/>
    <property type="match status" value="1"/>
</dbReference>
<dbReference type="PROSITE" id="PS00444">
    <property type="entry name" value="POLYPRENYL_SYNTHASE_2"/>
    <property type="match status" value="1"/>
</dbReference>
<keyword evidence="3 7" id="KW-0808">Transferase</keyword>
<keyword evidence="6" id="KW-0414">Isoprene biosynthesis</keyword>
<keyword evidence="9" id="KW-1185">Reference proteome</keyword>
<evidence type="ECO:0000313" key="9">
    <source>
        <dbReference type="Proteomes" id="UP000778970"/>
    </source>
</evidence>
<comment type="cofactor">
    <cofactor evidence="1">
        <name>Mg(2+)</name>
        <dbReference type="ChEBI" id="CHEBI:18420"/>
    </cofactor>
</comment>
<dbReference type="GO" id="GO:0004659">
    <property type="term" value="F:prenyltransferase activity"/>
    <property type="evidence" value="ECO:0007669"/>
    <property type="project" value="InterPro"/>
</dbReference>
<accession>A0A934QG41</accession>
<dbReference type="SFLD" id="SFLDS00005">
    <property type="entry name" value="Isoprenoid_Synthase_Type_I"/>
    <property type="match status" value="1"/>
</dbReference>
<dbReference type="PANTHER" id="PTHR43281">
    <property type="entry name" value="FARNESYL DIPHOSPHATE SYNTHASE"/>
    <property type="match status" value="1"/>
</dbReference>
<organism evidence="8 9">
    <name type="scientific">Rhodovibrio salinarum</name>
    <dbReference type="NCBI Taxonomy" id="1087"/>
    <lineage>
        <taxon>Bacteria</taxon>
        <taxon>Pseudomonadati</taxon>
        <taxon>Pseudomonadota</taxon>
        <taxon>Alphaproteobacteria</taxon>
        <taxon>Rhodospirillales</taxon>
        <taxon>Rhodovibrionaceae</taxon>
        <taxon>Rhodovibrio</taxon>
    </lineage>
</organism>
<protein>
    <submittedName>
        <fullName evidence="8">Geranylgeranyl pyrophosphate synthase</fullName>
    </submittedName>
</protein>
<dbReference type="SUPFAM" id="SSF48576">
    <property type="entry name" value="Terpenoid synthases"/>
    <property type="match status" value="1"/>
</dbReference>
<dbReference type="AlphaFoldDB" id="A0A934QG41"/>
<dbReference type="InterPro" id="IPR000092">
    <property type="entry name" value="Polyprenyl_synt"/>
</dbReference>
<reference evidence="8" key="1">
    <citation type="submission" date="2017-08" db="EMBL/GenBank/DDBJ databases">
        <authorList>
            <person name="Imhoff J.F."/>
            <person name="Rahn T."/>
            <person name="Kuenzel S."/>
            <person name="Neulinger S.C."/>
        </authorList>
    </citation>
    <scope>NUCLEOTIDE SEQUENCE</scope>
    <source>
        <strain evidence="8">DSM 9154</strain>
    </source>
</reference>
<evidence type="ECO:0000256" key="6">
    <source>
        <dbReference type="ARBA" id="ARBA00023229"/>
    </source>
</evidence>
<dbReference type="PANTHER" id="PTHR43281:SF1">
    <property type="entry name" value="FARNESYL DIPHOSPHATE SYNTHASE"/>
    <property type="match status" value="1"/>
</dbReference>
<gene>
    <name evidence="8" type="ORF">CKO21_03745</name>
</gene>
<sequence>MDTSTRIESVLQDVLARRESPDSPPRLADAVRYAVFPGGGRMRPRLALAVAGACGDDAPDAANAAAAAIEMLHCASLIHDDLPCFDDAQVRRGKPSVHVAYGERLAVLAGDALIVLAFETLADAAASAPERLPALLRTLGRSVGLPSGICAGQAWECEPNGVPLDKYEQLKTGSLFAAATVIGAEAAGRDGQPWRTLGAKLGEAYQVADDIRDVYADAEDLGKPTGRDEALDRPSAVRELGLEGAKARLNTLVEDAVASIPQCPGRDQLIQLIRSETKRFLPKSLAQAAA</sequence>
<dbReference type="GO" id="GO:0016114">
    <property type="term" value="P:terpenoid biosynthetic process"/>
    <property type="evidence" value="ECO:0007669"/>
    <property type="project" value="UniProtKB-ARBA"/>
</dbReference>
<evidence type="ECO:0000256" key="5">
    <source>
        <dbReference type="ARBA" id="ARBA00022842"/>
    </source>
</evidence>